<protein>
    <submittedName>
        <fullName evidence="1">Uncharacterized protein</fullName>
    </submittedName>
</protein>
<evidence type="ECO:0000313" key="1">
    <source>
        <dbReference type="EMBL" id="AYV81859.1"/>
    </source>
</evidence>
<gene>
    <name evidence="1" type="ORF">Harvfovirus70_5</name>
</gene>
<organism evidence="1">
    <name type="scientific">Harvfovirus sp</name>
    <dbReference type="NCBI Taxonomy" id="2487768"/>
    <lineage>
        <taxon>Viruses</taxon>
        <taxon>Varidnaviria</taxon>
        <taxon>Bamfordvirae</taxon>
        <taxon>Nucleocytoviricota</taxon>
        <taxon>Megaviricetes</taxon>
        <taxon>Imitervirales</taxon>
        <taxon>Mimiviridae</taxon>
        <taxon>Klosneuvirinae</taxon>
    </lineage>
</organism>
<reference evidence="1" key="1">
    <citation type="submission" date="2018-10" db="EMBL/GenBank/DDBJ databases">
        <title>Hidden diversity of soil giant viruses.</title>
        <authorList>
            <person name="Schulz F."/>
            <person name="Alteio L."/>
            <person name="Goudeau D."/>
            <person name="Ryan E.M."/>
            <person name="Malmstrom R.R."/>
            <person name="Blanchard J."/>
            <person name="Woyke T."/>
        </authorList>
    </citation>
    <scope>NUCLEOTIDE SEQUENCE</scope>
    <source>
        <strain evidence="1">HAV1</strain>
    </source>
</reference>
<accession>A0A3G5A924</accession>
<dbReference type="EMBL" id="MK072312">
    <property type="protein sequence ID" value="AYV81859.1"/>
    <property type="molecule type" value="Genomic_DNA"/>
</dbReference>
<proteinExistence type="predicted"/>
<sequence>MASGTLGWCGVCARGNCTVEYHRCALEENCKRIAVETASGVALSCDMFHTAKEIVKAFRQALELAKQKNSKISYQKAIIQSIG</sequence>
<name>A0A3G5A924_9VIRU</name>